<gene>
    <name evidence="2" type="ORF">TRFO_16415</name>
</gene>
<dbReference type="EMBL" id="MLAK01000526">
    <property type="protein sequence ID" value="OHT13429.1"/>
    <property type="molecule type" value="Genomic_DNA"/>
</dbReference>
<dbReference type="RefSeq" id="XP_068366565.1">
    <property type="nucleotide sequence ID" value="XM_068498957.1"/>
</dbReference>
<keyword evidence="1" id="KW-0175">Coiled coil</keyword>
<dbReference type="GeneID" id="94833661"/>
<dbReference type="AlphaFoldDB" id="A0A1J4KV93"/>
<organism evidence="2 3">
    <name type="scientific">Tritrichomonas foetus</name>
    <dbReference type="NCBI Taxonomy" id="1144522"/>
    <lineage>
        <taxon>Eukaryota</taxon>
        <taxon>Metamonada</taxon>
        <taxon>Parabasalia</taxon>
        <taxon>Tritrichomonadida</taxon>
        <taxon>Tritrichomonadidae</taxon>
        <taxon>Tritrichomonas</taxon>
    </lineage>
</organism>
<accession>A0A1J4KV93</accession>
<evidence type="ECO:0000256" key="1">
    <source>
        <dbReference type="SAM" id="Coils"/>
    </source>
</evidence>
<comment type="caution">
    <text evidence="2">The sequence shown here is derived from an EMBL/GenBank/DDBJ whole genome shotgun (WGS) entry which is preliminary data.</text>
</comment>
<keyword evidence="3" id="KW-1185">Reference proteome</keyword>
<protein>
    <submittedName>
        <fullName evidence="2">Uncharacterized protein</fullName>
    </submittedName>
</protein>
<name>A0A1J4KV93_9EUKA</name>
<reference evidence="2" key="1">
    <citation type="submission" date="2016-10" db="EMBL/GenBank/DDBJ databases">
        <authorList>
            <person name="Benchimol M."/>
            <person name="Almeida L.G."/>
            <person name="Vasconcelos A.T."/>
            <person name="Perreira-Neves A."/>
            <person name="Rosa I.A."/>
            <person name="Tasca T."/>
            <person name="Bogo M.R."/>
            <person name="de Souza W."/>
        </authorList>
    </citation>
    <scope>NUCLEOTIDE SEQUENCE [LARGE SCALE GENOMIC DNA]</scope>
    <source>
        <strain evidence="2">K</strain>
    </source>
</reference>
<feature type="coiled-coil region" evidence="1">
    <location>
        <begin position="52"/>
        <end position="107"/>
    </location>
</feature>
<dbReference type="VEuPathDB" id="TrichDB:TRFO_16415"/>
<evidence type="ECO:0000313" key="3">
    <source>
        <dbReference type="Proteomes" id="UP000179807"/>
    </source>
</evidence>
<evidence type="ECO:0000313" key="2">
    <source>
        <dbReference type="EMBL" id="OHT13429.1"/>
    </source>
</evidence>
<dbReference type="Proteomes" id="UP000179807">
    <property type="component" value="Unassembled WGS sequence"/>
</dbReference>
<proteinExistence type="predicted"/>
<sequence length="320" mass="36674">MRSPEEIHSSHDFRLLMKRTPFTSPKLSISPKKSQSDFDNIINDIESISLKIDAYAEKNLKYRLKMNKLSQQMEAITKALATNIEILEEENQVIEGKNQKLRDLVDKQELLKGQLVEYYHELCDQGVNLKDYKNVDYDLLVNLAGCEYNTNLAVTNKEIRKIVETQAFFNGCDSNKAFLDRCFNLVDAAVCPNHYEKPTTKGLSYLEKIILLQDYHDQTHARIANEVKVLGLKRDELLKEIKFIKKQNRKKSKLKYMQSLSYLQSCSQTNSKNMKLGASVNESKSGNLNDTQVSVSQLSGLFSPAKLSPVLRTRTNAYVY</sequence>